<gene>
    <name evidence="1" type="ORF">A8C32_12955</name>
</gene>
<evidence type="ECO:0000313" key="1">
    <source>
        <dbReference type="EMBL" id="OEK09606.1"/>
    </source>
</evidence>
<organism evidence="1 2">
    <name type="scientific">Flavivirga aquatica</name>
    <dbReference type="NCBI Taxonomy" id="1849968"/>
    <lineage>
        <taxon>Bacteria</taxon>
        <taxon>Pseudomonadati</taxon>
        <taxon>Bacteroidota</taxon>
        <taxon>Flavobacteriia</taxon>
        <taxon>Flavobacteriales</taxon>
        <taxon>Flavobacteriaceae</taxon>
        <taxon>Flavivirga</taxon>
    </lineage>
</organism>
<accession>A0A1E5TDZ4</accession>
<evidence type="ECO:0008006" key="3">
    <source>
        <dbReference type="Google" id="ProtNLM"/>
    </source>
</evidence>
<evidence type="ECO:0000313" key="2">
    <source>
        <dbReference type="Proteomes" id="UP000095713"/>
    </source>
</evidence>
<dbReference type="RefSeq" id="WP_069829041.1">
    <property type="nucleotide sequence ID" value="NZ_MDJD01000007.1"/>
</dbReference>
<dbReference type="EMBL" id="MDJD01000007">
    <property type="protein sequence ID" value="OEK09606.1"/>
    <property type="molecule type" value="Genomic_DNA"/>
</dbReference>
<reference evidence="1 2" key="1">
    <citation type="submission" date="2016-05" db="EMBL/GenBank/DDBJ databases">
        <title>Draft Genome Sequence of Algibacter sp. Strain SK-16 Isolated from the Surface Water of Aburatsubo Inlet.</title>
        <authorList>
            <person name="Wong S.-K."/>
            <person name="Yoshizawa S."/>
            <person name="Nakajima Y."/>
            <person name="Ogura Y."/>
            <person name="Tetsuya H."/>
            <person name="Hamasaki K."/>
        </authorList>
    </citation>
    <scope>NUCLEOTIDE SEQUENCE [LARGE SCALE GENOMIC DNA]</scope>
    <source>
        <strain evidence="1 2">SK-16</strain>
    </source>
</reference>
<name>A0A1E5TDZ4_9FLAO</name>
<proteinExistence type="predicted"/>
<dbReference type="STRING" id="1849968.A8C32_12955"/>
<keyword evidence="2" id="KW-1185">Reference proteome</keyword>
<dbReference type="Proteomes" id="UP000095713">
    <property type="component" value="Unassembled WGS sequence"/>
</dbReference>
<comment type="caution">
    <text evidence="1">The sequence shown here is derived from an EMBL/GenBank/DDBJ whole genome shotgun (WGS) entry which is preliminary data.</text>
</comment>
<sequence length="201" mass="23286">MKKQLTFILILFCTCLTYSQKVKVKAGGFKNLKEIKEYSLQFEYSDLKIPKYDSEEDFLKDKMKKREDKKAGAGEKFKASWFADRKDRYEPKFIESFNKRFDDGKVKVTQNTNAKYTLLIKTTMMYAGYNVGIVRQNSKIEATLIVFETKTPDTILFSADYTKVEGYGAMGNDYNSGYRISEAYAKLAKEFAKNLKKKALK</sequence>
<dbReference type="OrthoDB" id="1151160at2"/>
<protein>
    <recommendedName>
        <fullName evidence="3">DUF4410 domain-containing protein</fullName>
    </recommendedName>
</protein>
<dbReference type="AlphaFoldDB" id="A0A1E5TDZ4"/>